<dbReference type="Proteomes" id="UP000094527">
    <property type="component" value="Unassembled WGS sequence"/>
</dbReference>
<gene>
    <name evidence="2" type="ORF">Ocin01_13308</name>
</gene>
<evidence type="ECO:0000313" key="2">
    <source>
        <dbReference type="EMBL" id="ODM93373.1"/>
    </source>
</evidence>
<name>A0A1D2MK62_ORCCI</name>
<dbReference type="EMBL" id="LJIJ01001007">
    <property type="protein sequence ID" value="ODM93373.1"/>
    <property type="molecule type" value="Genomic_DNA"/>
</dbReference>
<reference evidence="2 3" key="1">
    <citation type="journal article" date="2016" name="Genome Biol. Evol.">
        <title>Gene Family Evolution Reflects Adaptation to Soil Environmental Stressors in the Genome of the Collembolan Orchesella cincta.</title>
        <authorList>
            <person name="Faddeeva-Vakhrusheva A."/>
            <person name="Derks M.F."/>
            <person name="Anvar S.Y."/>
            <person name="Agamennone V."/>
            <person name="Suring W."/>
            <person name="Smit S."/>
            <person name="van Straalen N.M."/>
            <person name="Roelofs D."/>
        </authorList>
    </citation>
    <scope>NUCLEOTIDE SEQUENCE [LARGE SCALE GENOMIC DNA]</scope>
    <source>
        <tissue evidence="2">Mixed pool</tissue>
    </source>
</reference>
<proteinExistence type="predicted"/>
<evidence type="ECO:0000256" key="1">
    <source>
        <dbReference type="SAM" id="Phobius"/>
    </source>
</evidence>
<feature type="transmembrane region" description="Helical" evidence="1">
    <location>
        <begin position="68"/>
        <end position="89"/>
    </location>
</feature>
<keyword evidence="1" id="KW-0812">Transmembrane</keyword>
<evidence type="ECO:0000313" key="3">
    <source>
        <dbReference type="Proteomes" id="UP000094527"/>
    </source>
</evidence>
<dbReference type="AlphaFoldDB" id="A0A1D2MK62"/>
<comment type="caution">
    <text evidence="2">The sequence shown here is derived from an EMBL/GenBank/DDBJ whole genome shotgun (WGS) entry which is preliminary data.</text>
</comment>
<keyword evidence="1" id="KW-0472">Membrane</keyword>
<accession>A0A1D2MK62</accession>
<sequence>MGSIVRKSLSVQVMVYVIVSSLFALSLGQEDYRCDKYCNKSCNEYSGSEFSDCVKANVYCSCSDSSNVTIIAAVVIGIIVLIAIIGCCCGTTMRKRGFGPTTEHSVVAEPVVSTVQNPNHDGQSYASHTPSAPFIVVSPITPKPSEIPLATEYDLPPPYHEVTFNGDANAPTEAVMFK</sequence>
<keyword evidence="1" id="KW-1133">Transmembrane helix</keyword>
<keyword evidence="3" id="KW-1185">Reference proteome</keyword>
<feature type="transmembrane region" description="Helical" evidence="1">
    <location>
        <begin position="9"/>
        <end position="27"/>
    </location>
</feature>
<organism evidence="2 3">
    <name type="scientific">Orchesella cincta</name>
    <name type="common">Springtail</name>
    <name type="synonym">Podura cincta</name>
    <dbReference type="NCBI Taxonomy" id="48709"/>
    <lineage>
        <taxon>Eukaryota</taxon>
        <taxon>Metazoa</taxon>
        <taxon>Ecdysozoa</taxon>
        <taxon>Arthropoda</taxon>
        <taxon>Hexapoda</taxon>
        <taxon>Collembola</taxon>
        <taxon>Entomobryomorpha</taxon>
        <taxon>Entomobryoidea</taxon>
        <taxon>Orchesellidae</taxon>
        <taxon>Orchesellinae</taxon>
        <taxon>Orchesella</taxon>
    </lineage>
</organism>
<protein>
    <submittedName>
        <fullName evidence="2">Apical membrane antigen 1-like protein</fullName>
    </submittedName>
</protein>